<dbReference type="FunFam" id="3.40.50.880:FF:000033">
    <property type="entry name" value="Glutamine amidotransferase class-I"/>
    <property type="match status" value="1"/>
</dbReference>
<reference evidence="2 3" key="1">
    <citation type="submission" date="2020-05" db="EMBL/GenBank/DDBJ databases">
        <title>Thiomicrorhabdus sediminis sp.nov. and Thiomicrorhabdus xiamenensis sp.nov., novel sulfur-oxidizing bacteria isolated from coastal sediment.</title>
        <authorList>
            <person name="Liu X."/>
        </authorList>
    </citation>
    <scope>NUCLEOTIDE SEQUENCE [LARGE SCALE GENOMIC DNA]</scope>
    <source>
        <strain evidence="2 3">G2</strain>
    </source>
</reference>
<organism evidence="2 3">
    <name type="scientific">Thiomicrorhabdus xiamenensis</name>
    <dbReference type="NCBI Taxonomy" id="2739063"/>
    <lineage>
        <taxon>Bacteria</taxon>
        <taxon>Pseudomonadati</taxon>
        <taxon>Pseudomonadota</taxon>
        <taxon>Gammaproteobacteria</taxon>
        <taxon>Thiotrichales</taxon>
        <taxon>Piscirickettsiaceae</taxon>
        <taxon>Thiomicrorhabdus</taxon>
    </lineage>
</organism>
<dbReference type="EMBL" id="CP054020">
    <property type="protein sequence ID" value="QKI90149.1"/>
    <property type="molecule type" value="Genomic_DNA"/>
</dbReference>
<proteinExistence type="predicted"/>
<dbReference type="InterPro" id="IPR029062">
    <property type="entry name" value="Class_I_gatase-like"/>
</dbReference>
<dbReference type="SUPFAM" id="SSF52317">
    <property type="entry name" value="Class I glutamine amidotransferase-like"/>
    <property type="match status" value="1"/>
</dbReference>
<sequence>MNVAVLIHAPFERLGQIRLWLEQRSAVIHEVLLYQQDAVYPPLEETDLVIVLGGPMSVNEEDKYPWLVSEKAYIREVVAADIPLLGICLGGQLIATALGSSVTLNPETEIGWHQVERTSNSADVFQFPPSMEIFNWHGETFELPQGAVRLLRSRVCENQGFQIGRRIIGLQCHPEVRAQEIQQWVDEIGGQMVEGDYVQSPSEMLDDADRKVLTVRPVLFDLLAYLTAPA</sequence>
<evidence type="ECO:0000313" key="3">
    <source>
        <dbReference type="Proteomes" id="UP000504724"/>
    </source>
</evidence>
<dbReference type="PROSITE" id="PS51273">
    <property type="entry name" value="GATASE_TYPE_1"/>
    <property type="match status" value="1"/>
</dbReference>
<keyword evidence="3" id="KW-1185">Reference proteome</keyword>
<dbReference type="PANTHER" id="PTHR42695">
    <property type="entry name" value="GLUTAMINE AMIDOTRANSFERASE YLR126C-RELATED"/>
    <property type="match status" value="1"/>
</dbReference>
<dbReference type="KEGG" id="txa:HQN79_11475"/>
<dbReference type="Proteomes" id="UP000504724">
    <property type="component" value="Chromosome"/>
</dbReference>
<dbReference type="PANTHER" id="PTHR42695:SF5">
    <property type="entry name" value="GLUTAMINE AMIDOTRANSFERASE YLR126C-RELATED"/>
    <property type="match status" value="1"/>
</dbReference>
<dbReference type="CDD" id="cd01741">
    <property type="entry name" value="GATase1_1"/>
    <property type="match status" value="1"/>
</dbReference>
<dbReference type="GO" id="GO:0005829">
    <property type="term" value="C:cytosol"/>
    <property type="evidence" value="ECO:0007669"/>
    <property type="project" value="TreeGrafter"/>
</dbReference>
<keyword evidence="2" id="KW-0378">Hydrolase</keyword>
<evidence type="ECO:0000259" key="1">
    <source>
        <dbReference type="Pfam" id="PF00117"/>
    </source>
</evidence>
<dbReference type="InterPro" id="IPR017926">
    <property type="entry name" value="GATASE"/>
</dbReference>
<evidence type="ECO:0000313" key="2">
    <source>
        <dbReference type="EMBL" id="QKI90149.1"/>
    </source>
</evidence>
<dbReference type="InterPro" id="IPR044992">
    <property type="entry name" value="ChyE-like"/>
</dbReference>
<name>A0A7D4NLG8_9GAMM</name>
<protein>
    <submittedName>
        <fullName evidence="2">Gamma-glutamyl-gamma-aminobutyrate hydrolase family protein</fullName>
    </submittedName>
</protein>
<dbReference type="AlphaFoldDB" id="A0A7D4NLG8"/>
<feature type="domain" description="Glutamine amidotransferase" evidence="1">
    <location>
        <begin position="42"/>
        <end position="180"/>
    </location>
</feature>
<dbReference type="GO" id="GO:0016787">
    <property type="term" value="F:hydrolase activity"/>
    <property type="evidence" value="ECO:0007669"/>
    <property type="project" value="UniProtKB-KW"/>
</dbReference>
<gene>
    <name evidence="2" type="ORF">HQN79_11475</name>
</gene>
<dbReference type="Gene3D" id="3.40.50.880">
    <property type="match status" value="1"/>
</dbReference>
<dbReference type="RefSeq" id="WP_173286678.1">
    <property type="nucleotide sequence ID" value="NZ_CP054020.1"/>
</dbReference>
<dbReference type="Pfam" id="PF00117">
    <property type="entry name" value="GATase"/>
    <property type="match status" value="1"/>
</dbReference>
<accession>A0A7D4NLG8</accession>